<dbReference type="InterPro" id="IPR050126">
    <property type="entry name" value="Ap4A_hydrolase"/>
</dbReference>
<protein>
    <submittedName>
        <fullName evidence="3">Metallophosphoesterase family protein</fullName>
    </submittedName>
</protein>
<dbReference type="InterPro" id="IPR029052">
    <property type="entry name" value="Metallo-depent_PP-like"/>
</dbReference>
<organism evidence="3 4">
    <name type="scientific">Deinococcus rubellus</name>
    <dbReference type="NCBI Taxonomy" id="1889240"/>
    <lineage>
        <taxon>Bacteria</taxon>
        <taxon>Thermotogati</taxon>
        <taxon>Deinococcota</taxon>
        <taxon>Deinococci</taxon>
        <taxon>Deinococcales</taxon>
        <taxon>Deinococcaceae</taxon>
        <taxon>Deinococcus</taxon>
    </lineage>
</organism>
<dbReference type="PANTHER" id="PTHR42850:SF2">
    <property type="entry name" value="BLL5683 PROTEIN"/>
    <property type="match status" value="1"/>
</dbReference>
<evidence type="ECO:0000313" key="3">
    <source>
        <dbReference type="EMBL" id="UWX65344.1"/>
    </source>
</evidence>
<dbReference type="InterPro" id="IPR024654">
    <property type="entry name" value="Calcineurin-like_PHP_lpxH"/>
</dbReference>
<feature type="domain" description="Calcineurin-like phosphoesterase" evidence="2">
    <location>
        <begin position="1"/>
        <end position="185"/>
    </location>
</feature>
<reference evidence="3" key="1">
    <citation type="submission" date="2022-09" db="EMBL/GenBank/DDBJ databases">
        <title>genome sequence of Deinococcus rubellus.</title>
        <authorList>
            <person name="Srinivasan S."/>
        </authorList>
    </citation>
    <scope>NUCLEOTIDE SEQUENCE</scope>
    <source>
        <strain evidence="3">Ant6</strain>
    </source>
</reference>
<dbReference type="Pfam" id="PF12850">
    <property type="entry name" value="Metallophos_2"/>
    <property type="match status" value="1"/>
</dbReference>
<dbReference type="Gene3D" id="3.60.21.10">
    <property type="match status" value="1"/>
</dbReference>
<name>A0ABY5YJS9_9DEIO</name>
<proteinExistence type="inferred from homology"/>
<dbReference type="RefSeq" id="WP_260561597.1">
    <property type="nucleotide sequence ID" value="NZ_BAABEC010000183.1"/>
</dbReference>
<comment type="similarity">
    <text evidence="1">Belongs to the metallophosphoesterase superfamily. YfcE family.</text>
</comment>
<dbReference type="PANTHER" id="PTHR42850">
    <property type="entry name" value="METALLOPHOSPHOESTERASE"/>
    <property type="match status" value="1"/>
</dbReference>
<evidence type="ECO:0000256" key="1">
    <source>
        <dbReference type="ARBA" id="ARBA00008950"/>
    </source>
</evidence>
<keyword evidence="4" id="KW-1185">Reference proteome</keyword>
<accession>A0ABY5YJS9</accession>
<dbReference type="PIRSF" id="PIRSF000883">
    <property type="entry name" value="Pesterase_MJ0912"/>
    <property type="match status" value="1"/>
</dbReference>
<evidence type="ECO:0000259" key="2">
    <source>
        <dbReference type="Pfam" id="PF12850"/>
    </source>
</evidence>
<dbReference type="InterPro" id="IPR011152">
    <property type="entry name" value="Pesterase_MJ0912"/>
</dbReference>
<gene>
    <name evidence="3" type="ORF">N0D28_06735</name>
</gene>
<dbReference type="SUPFAM" id="SSF56300">
    <property type="entry name" value="Metallo-dependent phosphatases"/>
    <property type="match status" value="1"/>
</dbReference>
<sequence>MRAAVFGDIHGNLPALEAVLADVRRHAPDLLICLGDVAMTGPFPAECLHLVASLNGPVVMGNADAELLRPWPTFKPRGLPDERAIYELDAWSHAAVGELERGLVRTYQPTVDILPGVLAFHGSPESCTEVLNAETPEVRLSELRAEFGPAPRWIGGHTHRPLLRTLEGWHLLNPGSVGLPFELRNGVYLNVARAEYLLLDLLPGKGLGGGQVQFRQVPYPARLIQDGLRAARVPDAERWASDWVDA</sequence>
<dbReference type="EMBL" id="CP104213">
    <property type="protein sequence ID" value="UWX65344.1"/>
    <property type="molecule type" value="Genomic_DNA"/>
</dbReference>
<dbReference type="Proteomes" id="UP001060261">
    <property type="component" value="Chromosome"/>
</dbReference>
<evidence type="ECO:0000313" key="4">
    <source>
        <dbReference type="Proteomes" id="UP001060261"/>
    </source>
</evidence>